<name>A0A2A4G610_9FLAO</name>
<sequence>MTNLIGSYECKADAKGRVMLPVSLQEQLAAILKEGFVIKPSVHHECLELFPRAAFDKMMQRVLKKNRFHPKIDNFIRVLSAGVKPVSIDSTGRLQIPKTLVADAGISKEVTLIASGDRIEIWDTAKSAAVIEDSLPSFKELAAEIMGGFGDED</sequence>
<dbReference type="GO" id="GO:0005737">
    <property type="term" value="C:cytoplasm"/>
    <property type="evidence" value="ECO:0007669"/>
    <property type="project" value="UniProtKB-UniRule"/>
</dbReference>
<evidence type="ECO:0000313" key="10">
    <source>
        <dbReference type="Proteomes" id="UP000219559"/>
    </source>
</evidence>
<comment type="caution">
    <text evidence="9">The sequence shown here is derived from an EMBL/GenBank/DDBJ whole genome shotgun (WGS) entry which is preliminary data.</text>
</comment>
<dbReference type="CDD" id="cd16320">
    <property type="entry name" value="MraZ_N"/>
    <property type="match status" value="1"/>
</dbReference>
<dbReference type="InterPro" id="IPR035644">
    <property type="entry name" value="MraZ_C"/>
</dbReference>
<evidence type="ECO:0000256" key="4">
    <source>
        <dbReference type="ARBA" id="ARBA00023015"/>
    </source>
</evidence>
<dbReference type="GO" id="GO:2000143">
    <property type="term" value="P:negative regulation of DNA-templated transcription initiation"/>
    <property type="evidence" value="ECO:0007669"/>
    <property type="project" value="TreeGrafter"/>
</dbReference>
<evidence type="ECO:0000256" key="2">
    <source>
        <dbReference type="ARBA" id="ARBA00022490"/>
    </source>
</evidence>
<feature type="domain" description="SpoVT-AbrB" evidence="8">
    <location>
        <begin position="7"/>
        <end position="54"/>
    </location>
</feature>
<comment type="subunit">
    <text evidence="7">Forms oligomers.</text>
</comment>
<dbReference type="PROSITE" id="PS51740">
    <property type="entry name" value="SPOVT_ABRB"/>
    <property type="match status" value="2"/>
</dbReference>
<evidence type="ECO:0000256" key="7">
    <source>
        <dbReference type="HAMAP-Rule" id="MF_01008"/>
    </source>
</evidence>
<reference evidence="9 10" key="1">
    <citation type="submission" date="2017-04" db="EMBL/GenBank/DDBJ databases">
        <title>A new member of the family Flavobacteriaceae isolated from ascidians.</title>
        <authorList>
            <person name="Chen L."/>
        </authorList>
    </citation>
    <scope>NUCLEOTIDE SEQUENCE [LARGE SCALE GENOMIC DNA]</scope>
    <source>
        <strain evidence="9 10">HQA918</strain>
    </source>
</reference>
<dbReference type="GO" id="GO:0009295">
    <property type="term" value="C:nucleoid"/>
    <property type="evidence" value="ECO:0007669"/>
    <property type="project" value="UniProtKB-SubCell"/>
</dbReference>
<dbReference type="Pfam" id="PF02381">
    <property type="entry name" value="MraZ"/>
    <property type="match status" value="2"/>
</dbReference>
<accession>A0A2A4G610</accession>
<organism evidence="9 10">
    <name type="scientific">Sediminicola luteus</name>
    <dbReference type="NCBI Taxonomy" id="319238"/>
    <lineage>
        <taxon>Bacteria</taxon>
        <taxon>Pseudomonadati</taxon>
        <taxon>Bacteroidota</taxon>
        <taxon>Flavobacteriia</taxon>
        <taxon>Flavobacteriales</taxon>
        <taxon>Flavobacteriaceae</taxon>
        <taxon>Sediminicola</taxon>
    </lineage>
</organism>
<keyword evidence="10" id="KW-1185">Reference proteome</keyword>
<gene>
    <name evidence="7" type="primary">mraZ</name>
    <name evidence="9" type="ORF">B7P33_14345</name>
</gene>
<evidence type="ECO:0000256" key="3">
    <source>
        <dbReference type="ARBA" id="ARBA00022737"/>
    </source>
</evidence>
<evidence type="ECO:0000256" key="6">
    <source>
        <dbReference type="ARBA" id="ARBA00023163"/>
    </source>
</evidence>
<dbReference type="InterPro" id="IPR038619">
    <property type="entry name" value="MraZ_sf"/>
</dbReference>
<dbReference type="InterPro" id="IPR003444">
    <property type="entry name" value="MraZ"/>
</dbReference>
<feature type="domain" description="SpoVT-AbrB" evidence="8">
    <location>
        <begin position="83"/>
        <end position="126"/>
    </location>
</feature>
<keyword evidence="3" id="KW-0677">Repeat</keyword>
<keyword evidence="4 7" id="KW-0805">Transcription regulation</keyword>
<dbReference type="InterPro" id="IPR007159">
    <property type="entry name" value="SpoVT-AbrB_dom"/>
</dbReference>
<dbReference type="InterPro" id="IPR035642">
    <property type="entry name" value="MraZ_N"/>
</dbReference>
<dbReference type="RefSeq" id="WP_097443348.1">
    <property type="nucleotide sequence ID" value="NZ_NBWU01000005.1"/>
</dbReference>
<dbReference type="EMBL" id="NBWU01000005">
    <property type="protein sequence ID" value="PCE63394.1"/>
    <property type="molecule type" value="Genomic_DNA"/>
</dbReference>
<proteinExistence type="inferred from homology"/>
<dbReference type="PANTHER" id="PTHR34701">
    <property type="entry name" value="TRANSCRIPTIONAL REGULATOR MRAZ"/>
    <property type="match status" value="1"/>
</dbReference>
<dbReference type="Gene3D" id="3.40.1550.20">
    <property type="entry name" value="Transcriptional regulator MraZ domain"/>
    <property type="match status" value="1"/>
</dbReference>
<dbReference type="GO" id="GO:0000976">
    <property type="term" value="F:transcription cis-regulatory region binding"/>
    <property type="evidence" value="ECO:0007669"/>
    <property type="project" value="TreeGrafter"/>
</dbReference>
<dbReference type="CDD" id="cd16321">
    <property type="entry name" value="MraZ_C"/>
    <property type="match status" value="1"/>
</dbReference>
<keyword evidence="2 7" id="KW-0963">Cytoplasm</keyword>
<keyword evidence="5 7" id="KW-0238">DNA-binding</keyword>
<comment type="subcellular location">
    <subcellularLocation>
        <location evidence="7">Cytoplasm</location>
        <location evidence="7">Nucleoid</location>
    </subcellularLocation>
</comment>
<dbReference type="InterPro" id="IPR020603">
    <property type="entry name" value="MraZ_dom"/>
</dbReference>
<comment type="similarity">
    <text evidence="7">Belongs to the MraZ family.</text>
</comment>
<dbReference type="HAMAP" id="MF_01008">
    <property type="entry name" value="MraZ"/>
    <property type="match status" value="1"/>
</dbReference>
<dbReference type="AlphaFoldDB" id="A0A2A4G610"/>
<dbReference type="OrthoDB" id="9807753at2"/>
<dbReference type="GO" id="GO:0003700">
    <property type="term" value="F:DNA-binding transcription factor activity"/>
    <property type="evidence" value="ECO:0007669"/>
    <property type="project" value="UniProtKB-UniRule"/>
</dbReference>
<evidence type="ECO:0000313" key="9">
    <source>
        <dbReference type="EMBL" id="PCE63394.1"/>
    </source>
</evidence>
<evidence type="ECO:0000256" key="5">
    <source>
        <dbReference type="ARBA" id="ARBA00023125"/>
    </source>
</evidence>
<dbReference type="Proteomes" id="UP000219559">
    <property type="component" value="Unassembled WGS sequence"/>
</dbReference>
<dbReference type="SUPFAM" id="SSF89447">
    <property type="entry name" value="AbrB/MazE/MraZ-like"/>
    <property type="match status" value="1"/>
</dbReference>
<protein>
    <recommendedName>
        <fullName evidence="1 7">Transcriptional regulator MraZ</fullName>
    </recommendedName>
</protein>
<dbReference type="PANTHER" id="PTHR34701:SF1">
    <property type="entry name" value="TRANSCRIPTIONAL REGULATOR MRAZ"/>
    <property type="match status" value="1"/>
</dbReference>
<evidence type="ECO:0000259" key="8">
    <source>
        <dbReference type="PROSITE" id="PS51740"/>
    </source>
</evidence>
<dbReference type="InterPro" id="IPR037914">
    <property type="entry name" value="SpoVT-AbrB_sf"/>
</dbReference>
<keyword evidence="6 7" id="KW-0804">Transcription</keyword>
<evidence type="ECO:0000256" key="1">
    <source>
        <dbReference type="ARBA" id="ARBA00013860"/>
    </source>
</evidence>